<evidence type="ECO:0000313" key="3">
    <source>
        <dbReference type="Proteomes" id="UP000199706"/>
    </source>
</evidence>
<organism evidence="2 3">
    <name type="scientific">Paraburkholderia phenazinium</name>
    <dbReference type="NCBI Taxonomy" id="60549"/>
    <lineage>
        <taxon>Bacteria</taxon>
        <taxon>Pseudomonadati</taxon>
        <taxon>Pseudomonadota</taxon>
        <taxon>Betaproteobacteria</taxon>
        <taxon>Burkholderiales</taxon>
        <taxon>Burkholderiaceae</taxon>
        <taxon>Paraburkholderia</taxon>
    </lineage>
</organism>
<feature type="transmembrane region" description="Helical" evidence="1">
    <location>
        <begin position="27"/>
        <end position="48"/>
    </location>
</feature>
<dbReference type="AlphaFoldDB" id="A0A1G7U232"/>
<dbReference type="EMBL" id="FNCJ01000003">
    <property type="protein sequence ID" value="SDG40850.1"/>
    <property type="molecule type" value="Genomic_DNA"/>
</dbReference>
<accession>A0A1G7U232</accession>
<keyword evidence="1" id="KW-1133">Transmembrane helix</keyword>
<sequence>MCLGAALTIFLWPAGRPTNTVWFWFCVLGYPMFAWVFLLCCHLGYCYARRSEAIANNRVSAAEELKCHELASEPLALLGHAWCFSCDDRENSVDGLIDGSVKMGARPSRAEPGFDVVARWLEIPDKPFYAGNELAEHARHRVVYDWLLGRLLDNMRSELAALPARTSLHVDLCVQSAIALADLRARSQEIISVKMPTLRVTVNASEEHLSMYRTDEWHDTLKPLEAHLLIAIQLRNAVSERLLNGVAETGVALLLGRPDLVRNLPGEETSLRLHRPAIGAPNAVSETLELATRWGQTGSTDVKIVWSHGLCAELVRSVKSSPQLGEQKPWVDLGATVGSCDGTGAWLATALAAEHTALTGDPQLVLTQEGSNLIALVCRKQK</sequence>
<keyword evidence="1" id="KW-0812">Transmembrane</keyword>
<protein>
    <submittedName>
        <fullName evidence="2">Uncharacterized protein</fullName>
    </submittedName>
</protein>
<evidence type="ECO:0000313" key="2">
    <source>
        <dbReference type="EMBL" id="SDG40850.1"/>
    </source>
</evidence>
<reference evidence="2 3" key="1">
    <citation type="submission" date="2016-10" db="EMBL/GenBank/DDBJ databases">
        <authorList>
            <person name="de Groot N.N."/>
        </authorList>
    </citation>
    <scope>NUCLEOTIDE SEQUENCE [LARGE SCALE GENOMIC DNA]</scope>
    <source>
        <strain evidence="2 3">LMG 2247</strain>
    </source>
</reference>
<keyword evidence="1" id="KW-0472">Membrane</keyword>
<dbReference type="Proteomes" id="UP000199706">
    <property type="component" value="Unassembled WGS sequence"/>
</dbReference>
<proteinExistence type="predicted"/>
<name>A0A1G7U232_9BURK</name>
<evidence type="ECO:0000256" key="1">
    <source>
        <dbReference type="SAM" id="Phobius"/>
    </source>
</evidence>
<gene>
    <name evidence="2" type="ORF">SAMN05216466_103239</name>
</gene>